<dbReference type="PATRIC" id="fig|137591.24.peg.1569"/>
<evidence type="ECO:0000256" key="1">
    <source>
        <dbReference type="ARBA" id="ARBA00001936"/>
    </source>
</evidence>
<dbReference type="Gene3D" id="3.40.50.20">
    <property type="match status" value="1"/>
</dbReference>
<dbReference type="InterPro" id="IPR005482">
    <property type="entry name" value="Biotin_COase_C"/>
</dbReference>
<dbReference type="SUPFAM" id="SSF56059">
    <property type="entry name" value="Glutathione synthetase ATP-binding domain-like"/>
    <property type="match status" value="1"/>
</dbReference>
<dbReference type="NCBIfam" id="NF006367">
    <property type="entry name" value="PRK08591.1"/>
    <property type="match status" value="1"/>
</dbReference>
<evidence type="ECO:0000256" key="3">
    <source>
        <dbReference type="ARBA" id="ARBA00003761"/>
    </source>
</evidence>
<dbReference type="AlphaFoldDB" id="A0A0D1LXG9"/>
<keyword evidence="9" id="KW-0092">Biotin</keyword>
<name>A0A0D1LXG9_9LACO</name>
<comment type="catalytic activity">
    <reaction evidence="10">
        <text>N(6)-biotinyl-L-lysyl-[protein] + hydrogencarbonate + ATP = N(6)-carboxybiotinyl-L-lysyl-[protein] + ADP + phosphate + H(+)</text>
        <dbReference type="Rhea" id="RHEA:13501"/>
        <dbReference type="Rhea" id="RHEA-COMP:10505"/>
        <dbReference type="Rhea" id="RHEA-COMP:10506"/>
        <dbReference type="ChEBI" id="CHEBI:15378"/>
        <dbReference type="ChEBI" id="CHEBI:17544"/>
        <dbReference type="ChEBI" id="CHEBI:30616"/>
        <dbReference type="ChEBI" id="CHEBI:43474"/>
        <dbReference type="ChEBI" id="CHEBI:83144"/>
        <dbReference type="ChEBI" id="CHEBI:83145"/>
        <dbReference type="ChEBI" id="CHEBI:456216"/>
        <dbReference type="EC" id="6.3.4.14"/>
    </reaction>
</comment>
<evidence type="ECO:0000256" key="11">
    <source>
        <dbReference type="PROSITE-ProRule" id="PRU00409"/>
    </source>
</evidence>
<evidence type="ECO:0000256" key="2">
    <source>
        <dbReference type="ARBA" id="ARBA00001946"/>
    </source>
</evidence>
<dbReference type="Gene3D" id="3.30.470.20">
    <property type="entry name" value="ATP-grasp fold, B domain"/>
    <property type="match status" value="1"/>
</dbReference>
<dbReference type="GO" id="GO:0046872">
    <property type="term" value="F:metal ion binding"/>
    <property type="evidence" value="ECO:0007669"/>
    <property type="project" value="InterPro"/>
</dbReference>
<dbReference type="PROSITE" id="PS50979">
    <property type="entry name" value="BC"/>
    <property type="match status" value="1"/>
</dbReference>
<dbReference type="Gene3D" id="3.30.1490.20">
    <property type="entry name" value="ATP-grasp fold, A domain"/>
    <property type="match status" value="1"/>
</dbReference>
<evidence type="ECO:0000256" key="8">
    <source>
        <dbReference type="ARBA" id="ARBA00023211"/>
    </source>
</evidence>
<evidence type="ECO:0000313" key="14">
    <source>
        <dbReference type="EMBL" id="KIU23187.1"/>
    </source>
</evidence>
<dbReference type="PROSITE" id="PS50975">
    <property type="entry name" value="ATP_GRASP"/>
    <property type="match status" value="1"/>
</dbReference>
<dbReference type="Proteomes" id="UP000032289">
    <property type="component" value="Unassembled WGS sequence"/>
</dbReference>
<dbReference type="InterPro" id="IPR011764">
    <property type="entry name" value="Biotin_carboxylation_dom"/>
</dbReference>
<comment type="function">
    <text evidence="3">This protein is a component of the acetyl coenzyme A carboxylase complex; first, biotin carboxylase catalyzes the carboxylation of the carrier protein and then the transcarboxylase transfers the carboxyl group to form malonyl-CoA.</text>
</comment>
<feature type="domain" description="ATP-grasp" evidence="12">
    <location>
        <begin position="120"/>
        <end position="317"/>
    </location>
</feature>
<proteinExistence type="predicted"/>
<dbReference type="PANTHER" id="PTHR48095:SF2">
    <property type="entry name" value="BIOTIN CARBOXYLASE, CHLOROPLASTIC"/>
    <property type="match status" value="1"/>
</dbReference>
<dbReference type="FunFam" id="3.40.50.20:FF:000010">
    <property type="entry name" value="Propionyl-CoA carboxylase subunit alpha"/>
    <property type="match status" value="1"/>
</dbReference>
<dbReference type="PROSITE" id="PS00867">
    <property type="entry name" value="CPSASE_2"/>
    <property type="match status" value="1"/>
</dbReference>
<accession>A0A0D1LXG9</accession>
<dbReference type="SUPFAM" id="SSF51246">
    <property type="entry name" value="Rudiment single hybrid motif"/>
    <property type="match status" value="1"/>
</dbReference>
<dbReference type="EC" id="6.3.4.14" evidence="4"/>
<feature type="domain" description="Biotin carboxylation" evidence="13">
    <location>
        <begin position="1"/>
        <end position="447"/>
    </location>
</feature>
<evidence type="ECO:0000256" key="4">
    <source>
        <dbReference type="ARBA" id="ARBA00013263"/>
    </source>
</evidence>
<dbReference type="InterPro" id="IPR011054">
    <property type="entry name" value="Rudment_hybrid_motif"/>
</dbReference>
<dbReference type="InterPro" id="IPR005479">
    <property type="entry name" value="CPAse_ATP-bd"/>
</dbReference>
<evidence type="ECO:0000256" key="7">
    <source>
        <dbReference type="ARBA" id="ARBA00022840"/>
    </source>
</evidence>
<keyword evidence="6 11" id="KW-0547">Nucleotide-binding</keyword>
<dbReference type="Pfam" id="PF02785">
    <property type="entry name" value="Biotin_carb_C"/>
    <property type="match status" value="1"/>
</dbReference>
<dbReference type="Pfam" id="PF02786">
    <property type="entry name" value="CPSase_L_D2"/>
    <property type="match status" value="1"/>
</dbReference>
<comment type="cofactor">
    <cofactor evidence="2">
        <name>Mg(2+)</name>
        <dbReference type="ChEBI" id="CHEBI:18420"/>
    </cofactor>
</comment>
<sequence>MYKKVLVANRGEIAVRIIRALHELNIKAVAIYSTADKEALHVQLADEAIGVGGPKPQDSYLNRQNIVSAALLTGAEAVHPGYGFLSENAMFVNMLHDVGIDFIGPRAETIDLMGDKAAARETMRAAGIPVIPGSIGTLATSQEAAEISAEIGYPVMLKAAAGGGGKGMRFIPDATTLVEQFDRAQAEAVRAFGSGEMYVEKVMTDVRHIEVQIMRDATGQTVYFPERDCSIQRNHQKMIEMSPAVGITSEIRENLGQLAVKAANALNYVNTGTFEFLADRDNHFYFMEMNTRIQVEHPVTEAVTGLDLVKMQILVAAGEPLPVVQQDIQIKQHAVEVRLNAENPHKNFQPSAGQISFSYLPFGGPGVRFDSAIYTGEEIAPYYDSMIGKVIVSANSRDEVFTKLSRTLDEVVIHGIDTNLSIQRDLVHNQAVQQGIIPIDFVETTFLPAWSVEEIQEP</sequence>
<keyword evidence="5 14" id="KW-0436">Ligase</keyword>
<gene>
    <name evidence="14" type="primary">accC</name>
    <name evidence="14" type="ORF">ab3b_01603</name>
</gene>
<dbReference type="InterPro" id="IPR051602">
    <property type="entry name" value="ACC_Biotin_Carboxylase"/>
</dbReference>
<dbReference type="GO" id="GO:0005524">
    <property type="term" value="F:ATP binding"/>
    <property type="evidence" value="ECO:0007669"/>
    <property type="project" value="UniProtKB-UniRule"/>
</dbReference>
<dbReference type="InterPro" id="IPR011761">
    <property type="entry name" value="ATP-grasp"/>
</dbReference>
<dbReference type="InterPro" id="IPR013815">
    <property type="entry name" value="ATP_grasp_subdomain_1"/>
</dbReference>
<dbReference type="Pfam" id="PF00289">
    <property type="entry name" value="Biotin_carb_N"/>
    <property type="match status" value="1"/>
</dbReference>
<protein>
    <recommendedName>
        <fullName evidence="4">biotin carboxylase</fullName>
        <ecNumber evidence="4">6.3.4.14</ecNumber>
    </recommendedName>
</protein>
<dbReference type="InterPro" id="IPR016185">
    <property type="entry name" value="PreATP-grasp_dom_sf"/>
</dbReference>
<comment type="caution">
    <text evidence="14">The sequence shown here is derived from an EMBL/GenBank/DDBJ whole genome shotgun (WGS) entry which is preliminary data.</text>
</comment>
<evidence type="ECO:0000259" key="13">
    <source>
        <dbReference type="PROSITE" id="PS50979"/>
    </source>
</evidence>
<comment type="cofactor">
    <cofactor evidence="1">
        <name>Mn(2+)</name>
        <dbReference type="ChEBI" id="CHEBI:29035"/>
    </cofactor>
</comment>
<dbReference type="FunFam" id="3.30.1490.20:FF:000003">
    <property type="entry name" value="acetyl-CoA carboxylase isoform X1"/>
    <property type="match status" value="1"/>
</dbReference>
<evidence type="ECO:0000256" key="5">
    <source>
        <dbReference type="ARBA" id="ARBA00022598"/>
    </source>
</evidence>
<dbReference type="PANTHER" id="PTHR48095">
    <property type="entry name" value="PYRUVATE CARBOXYLASE SUBUNIT A"/>
    <property type="match status" value="1"/>
</dbReference>
<evidence type="ECO:0000259" key="12">
    <source>
        <dbReference type="PROSITE" id="PS50975"/>
    </source>
</evidence>
<dbReference type="InterPro" id="IPR005481">
    <property type="entry name" value="BC-like_N"/>
</dbReference>
<evidence type="ECO:0000256" key="9">
    <source>
        <dbReference type="ARBA" id="ARBA00023267"/>
    </source>
</evidence>
<dbReference type="PROSITE" id="PS00866">
    <property type="entry name" value="CPSASE_1"/>
    <property type="match status" value="1"/>
</dbReference>
<keyword evidence="8" id="KW-0464">Manganese</keyword>
<dbReference type="SMART" id="SM00878">
    <property type="entry name" value="Biotin_carb_C"/>
    <property type="match status" value="1"/>
</dbReference>
<dbReference type="SUPFAM" id="SSF52440">
    <property type="entry name" value="PreATP-grasp domain"/>
    <property type="match status" value="1"/>
</dbReference>
<dbReference type="GO" id="GO:0004075">
    <property type="term" value="F:biotin carboxylase activity"/>
    <property type="evidence" value="ECO:0007669"/>
    <property type="project" value="UniProtKB-EC"/>
</dbReference>
<evidence type="ECO:0000256" key="10">
    <source>
        <dbReference type="ARBA" id="ARBA00048600"/>
    </source>
</evidence>
<evidence type="ECO:0000256" key="6">
    <source>
        <dbReference type="ARBA" id="ARBA00022741"/>
    </source>
</evidence>
<dbReference type="EMBL" id="JWHT01000036">
    <property type="protein sequence ID" value="KIU23187.1"/>
    <property type="molecule type" value="Genomic_DNA"/>
</dbReference>
<evidence type="ECO:0000313" key="15">
    <source>
        <dbReference type="Proteomes" id="UP000032289"/>
    </source>
</evidence>
<dbReference type="RefSeq" id="WP_043941493.1">
    <property type="nucleotide sequence ID" value="NZ_JWHT01000036.1"/>
</dbReference>
<keyword evidence="7 11" id="KW-0067">ATP-binding</keyword>
<reference evidence="14 15" key="1">
    <citation type="journal article" date="2015" name="Microbiology (Mosc.)">
        <title>Genomics of the Weissella cibaria species with an examination of its metabolic traits.</title>
        <authorList>
            <person name="Lynch K.M."/>
            <person name="Lucid A."/>
            <person name="Arendt E.K."/>
            <person name="Sleator R.D."/>
            <person name="Lucey B."/>
            <person name="Coffey A."/>
        </authorList>
    </citation>
    <scope>NUCLEOTIDE SEQUENCE [LARGE SCALE GENOMIC DNA]</scope>
    <source>
        <strain evidence="14 15">AB3b</strain>
    </source>
</reference>
<organism evidence="14 15">
    <name type="scientific">Weissella cibaria</name>
    <dbReference type="NCBI Taxonomy" id="137591"/>
    <lineage>
        <taxon>Bacteria</taxon>
        <taxon>Bacillati</taxon>
        <taxon>Bacillota</taxon>
        <taxon>Bacilli</taxon>
        <taxon>Lactobacillales</taxon>
        <taxon>Lactobacillaceae</taxon>
        <taxon>Weissella</taxon>
    </lineage>
</organism>